<dbReference type="InterPro" id="IPR013094">
    <property type="entry name" value="AB_hydrolase_3"/>
</dbReference>
<dbReference type="EMBL" id="CP102514">
    <property type="protein sequence ID" value="UUY46479.1"/>
    <property type="molecule type" value="Genomic_DNA"/>
</dbReference>
<evidence type="ECO:0000313" key="5">
    <source>
        <dbReference type="EMBL" id="UUY46479.1"/>
    </source>
</evidence>
<dbReference type="InterPro" id="IPR029058">
    <property type="entry name" value="AB_hydrolase_fold"/>
</dbReference>
<dbReference type="Pfam" id="PF07859">
    <property type="entry name" value="Abhydrolase_3"/>
    <property type="match status" value="1"/>
</dbReference>
<comment type="similarity">
    <text evidence="1">Belongs to the 'GDXG' lipolytic enzyme family.</text>
</comment>
<evidence type="ECO:0000256" key="1">
    <source>
        <dbReference type="ARBA" id="ARBA00010515"/>
    </source>
</evidence>
<feature type="active site" evidence="3">
    <location>
        <position position="175"/>
    </location>
</feature>
<evidence type="ECO:0000256" key="2">
    <source>
        <dbReference type="ARBA" id="ARBA00022801"/>
    </source>
</evidence>
<reference evidence="5" key="1">
    <citation type="submission" date="2022-08" db="EMBL/GenBank/DDBJ databases">
        <authorList>
            <person name="Tian L."/>
        </authorList>
    </citation>
    <scope>NUCLEOTIDE SEQUENCE</scope>
    <source>
        <strain evidence="5">CM253</strain>
    </source>
</reference>
<dbReference type="InterPro" id="IPR050300">
    <property type="entry name" value="GDXG_lipolytic_enzyme"/>
</dbReference>
<dbReference type="GO" id="GO:0016787">
    <property type="term" value="F:hydrolase activity"/>
    <property type="evidence" value="ECO:0007669"/>
    <property type="project" value="UniProtKB-KW"/>
</dbReference>
<evidence type="ECO:0000259" key="4">
    <source>
        <dbReference type="Pfam" id="PF07859"/>
    </source>
</evidence>
<dbReference type="PANTHER" id="PTHR48081">
    <property type="entry name" value="AB HYDROLASE SUPERFAMILY PROTEIN C4A8.06C"/>
    <property type="match status" value="1"/>
</dbReference>
<protein>
    <submittedName>
        <fullName evidence="5">Alpha/beta hydrolase</fullName>
    </submittedName>
</protein>
<dbReference type="InterPro" id="IPR033140">
    <property type="entry name" value="Lipase_GDXG_put_SER_AS"/>
</dbReference>
<dbReference type="RefSeq" id="WP_257854974.1">
    <property type="nucleotide sequence ID" value="NZ_CP102514.1"/>
</dbReference>
<accession>A0ABY5PR50</accession>
<evidence type="ECO:0000256" key="3">
    <source>
        <dbReference type="PROSITE-ProRule" id="PRU10038"/>
    </source>
</evidence>
<keyword evidence="2 5" id="KW-0378">Hydrolase</keyword>
<dbReference type="Gene3D" id="3.40.50.1820">
    <property type="entry name" value="alpha/beta hydrolase"/>
    <property type="match status" value="1"/>
</dbReference>
<feature type="domain" description="Alpha/beta hydrolase fold-3" evidence="4">
    <location>
        <begin position="97"/>
        <end position="302"/>
    </location>
</feature>
<sequence>MAARPEPGPSAARNRLDPAALPYADALAAAFPDLGRGVTRADEARRILAAAPRPSAGPPRVGAVADRTVPGPPGAPPVPVRIYRPGPGRWPGPRPTVVFCHGGGWVLCDLDTHDTLARHLTRAAGAVVVSVDYRRAPEHRFPAAVEDAHAALCWAGAHVAELGGDPGALVVAGDSSGGNLAAASLLLARERGGPAVALQALAYPALDAAQDSGSYRSAAEGCFLTAAHMRWFWEQYLGPGADGRHPLASPLRADPAGLPPAHLVVAGCDPLLDDGRGYHRRLTRSGIRSVLDSHPGMFHGFLGLAGVLPQACEALARLGGAISSTLKNGKTFGEAGGGAG</sequence>
<dbReference type="SUPFAM" id="SSF53474">
    <property type="entry name" value="alpha/beta-Hydrolases"/>
    <property type="match status" value="1"/>
</dbReference>
<name>A0ABY5PR50_9ACTN</name>
<proteinExistence type="inferred from homology"/>
<evidence type="ECO:0000313" key="6">
    <source>
        <dbReference type="Proteomes" id="UP001057738"/>
    </source>
</evidence>
<organism evidence="5 6">
    <name type="scientific">Streptomyces yangpuensis</name>
    <dbReference type="NCBI Taxonomy" id="1648182"/>
    <lineage>
        <taxon>Bacteria</taxon>
        <taxon>Bacillati</taxon>
        <taxon>Actinomycetota</taxon>
        <taxon>Actinomycetes</taxon>
        <taxon>Kitasatosporales</taxon>
        <taxon>Streptomycetaceae</taxon>
        <taxon>Streptomyces</taxon>
    </lineage>
</organism>
<dbReference type="Proteomes" id="UP001057738">
    <property type="component" value="Chromosome"/>
</dbReference>
<dbReference type="GeneID" id="95572634"/>
<dbReference type="PANTHER" id="PTHR48081:SF8">
    <property type="entry name" value="ALPHA_BETA HYDROLASE FOLD-3 DOMAIN-CONTAINING PROTEIN-RELATED"/>
    <property type="match status" value="1"/>
</dbReference>
<gene>
    <name evidence="5" type="ORF">NRK68_04155</name>
</gene>
<dbReference type="PROSITE" id="PS01174">
    <property type="entry name" value="LIPASE_GDXG_SER"/>
    <property type="match status" value="1"/>
</dbReference>
<keyword evidence="6" id="KW-1185">Reference proteome</keyword>